<protein>
    <submittedName>
        <fullName evidence="1">Uncharacterized protein</fullName>
    </submittedName>
</protein>
<evidence type="ECO:0000313" key="2">
    <source>
        <dbReference type="Proteomes" id="UP000440578"/>
    </source>
</evidence>
<dbReference type="Proteomes" id="UP000440578">
    <property type="component" value="Unassembled WGS sequence"/>
</dbReference>
<sequence length="112" mass="11795">MEAAGMGMVLPAVLPFRSGEADRKCAILLHLVGPDIADLSETLPEDSGTDDSFEQLKTYARMRSRLWGGPLPSLGRVLGGSATLIFEYLRRVGRVDPPVDAATAVAAPAATA</sequence>
<name>A0A6A4VAF0_AMPAM</name>
<accession>A0A6A4VAF0</accession>
<dbReference type="AlphaFoldDB" id="A0A6A4VAF0"/>
<organism evidence="1 2">
    <name type="scientific">Amphibalanus amphitrite</name>
    <name type="common">Striped barnacle</name>
    <name type="synonym">Balanus amphitrite</name>
    <dbReference type="NCBI Taxonomy" id="1232801"/>
    <lineage>
        <taxon>Eukaryota</taxon>
        <taxon>Metazoa</taxon>
        <taxon>Ecdysozoa</taxon>
        <taxon>Arthropoda</taxon>
        <taxon>Crustacea</taxon>
        <taxon>Multicrustacea</taxon>
        <taxon>Cirripedia</taxon>
        <taxon>Thoracica</taxon>
        <taxon>Thoracicalcarea</taxon>
        <taxon>Balanomorpha</taxon>
        <taxon>Balanoidea</taxon>
        <taxon>Balanidae</taxon>
        <taxon>Amphibalaninae</taxon>
        <taxon>Amphibalanus</taxon>
    </lineage>
</organism>
<evidence type="ECO:0000313" key="1">
    <source>
        <dbReference type="EMBL" id="KAF0287598.1"/>
    </source>
</evidence>
<gene>
    <name evidence="1" type="ORF">FJT64_013985</name>
</gene>
<reference evidence="1 2" key="1">
    <citation type="submission" date="2019-07" db="EMBL/GenBank/DDBJ databases">
        <title>Draft genome assembly of a fouling barnacle, Amphibalanus amphitrite (Darwin, 1854): The first reference genome for Thecostraca.</title>
        <authorList>
            <person name="Kim W."/>
        </authorList>
    </citation>
    <scope>NUCLEOTIDE SEQUENCE [LARGE SCALE GENOMIC DNA]</scope>
    <source>
        <strain evidence="1">SNU_AA5</strain>
        <tissue evidence="1">Soma without cirri and trophi</tissue>
    </source>
</reference>
<comment type="caution">
    <text evidence="1">The sequence shown here is derived from an EMBL/GenBank/DDBJ whole genome shotgun (WGS) entry which is preliminary data.</text>
</comment>
<dbReference type="EMBL" id="VIIS01002179">
    <property type="protein sequence ID" value="KAF0287598.1"/>
    <property type="molecule type" value="Genomic_DNA"/>
</dbReference>
<proteinExistence type="predicted"/>
<keyword evidence="2" id="KW-1185">Reference proteome</keyword>